<evidence type="ECO:0000256" key="10">
    <source>
        <dbReference type="SAM" id="SignalP"/>
    </source>
</evidence>
<feature type="disulfide bond" evidence="9">
    <location>
        <begin position="714"/>
        <end position="723"/>
    </location>
</feature>
<evidence type="ECO:0000256" key="9">
    <source>
        <dbReference type="PROSITE-ProRule" id="PRU00460"/>
    </source>
</evidence>
<dbReference type="InterPro" id="IPR008993">
    <property type="entry name" value="TIMP-like_OB-fold"/>
</dbReference>
<dbReference type="InterPro" id="IPR013320">
    <property type="entry name" value="ConA-like_dom_sf"/>
</dbReference>
<dbReference type="InterPro" id="IPR000742">
    <property type="entry name" value="EGF"/>
</dbReference>
<dbReference type="Gene3D" id="2.170.300.10">
    <property type="entry name" value="Tie2 ligand-binding domain superfamily"/>
    <property type="match status" value="1"/>
</dbReference>
<feature type="domain" description="Kazal-like" evidence="15">
    <location>
        <begin position="390"/>
        <end position="437"/>
    </location>
</feature>
<evidence type="ECO:0000256" key="5">
    <source>
        <dbReference type="ARBA" id="ARBA00022782"/>
    </source>
</evidence>
<evidence type="ECO:0000256" key="8">
    <source>
        <dbReference type="PROSITE-ProRule" id="PRU00076"/>
    </source>
</evidence>
<comment type="subcellular location">
    <subcellularLocation>
        <location evidence="1">Secreted</location>
    </subcellularLocation>
</comment>
<comment type="caution">
    <text evidence="8">Lacks conserved residue(s) required for the propagation of feature annotation.</text>
</comment>
<dbReference type="Gene3D" id="3.30.60.30">
    <property type="match status" value="8"/>
</dbReference>
<feature type="domain" description="Laminin G" evidence="11">
    <location>
        <begin position="1478"/>
        <end position="1666"/>
    </location>
</feature>
<feature type="chain" id="PRO_5043122001" evidence="10">
    <location>
        <begin position="22"/>
        <end position="1668"/>
    </location>
</feature>
<accession>A0A0N4TIB4</accession>
<feature type="domain" description="Laminin G" evidence="11">
    <location>
        <begin position="1251"/>
        <end position="1445"/>
    </location>
</feature>
<dbReference type="SMART" id="SM00274">
    <property type="entry name" value="FOLN"/>
    <property type="match status" value="6"/>
</dbReference>
<dbReference type="WBParaSite" id="BPAG_0000796401-mRNA-1">
    <property type="protein sequence ID" value="BPAG_0000796401-mRNA-1"/>
    <property type="gene ID" value="BPAG_0000796401"/>
</dbReference>
<gene>
    <name evidence="16" type="ORF">BPAG_LOCUS7926</name>
</gene>
<feature type="domain" description="Kazal-like" evidence="15">
    <location>
        <begin position="317"/>
        <end position="364"/>
    </location>
</feature>
<sequence>MLLMIIPVRLLLLSLIKGTLSSHESHSCVFDPAKFNDSLQSVPLVISATVLNVTTDPKDNRLQAATVRVKRIFKGINIINNRKKIVIHGLGNVQICRSVLHERDTKVILLNELNGLFYLNSSLVPINLNILDQLNARFQAKCEEVRCPYGAKCRPNSGECECRSFCNTAGPTVCGTDSVSYLSECHLAVRSCLARSELKSEIRVKQIGACEKRNPCEDLRCGPGEQCVISENGKGYISAHCVCPEQCDNFGDSVESSPVCSNDGTDYPSLCHLRAHACKTKRNESVKYYGKCDPCKDFICSVGTVCKVTADRRAECRCSQQCTMHSDPVCATDGNTYENECLMSVSACRHDNEVLTYHKGRCRDDNPCKLIHCSELETCHIQENGKAVCRCIEYCPPITKPVCSINGKTYDNECVMLRSACMSKMHNAVRHAGPCDFGVCAGYDGCRPFEICIDRDGHPVCECETCDSQLNEVCASDGITYANECKMRLESCLTNKFIYQKYSGVCDGCINVHCEFYAICVSDEAGGGSCQCPNQCAYDDSGIVCATDGVTYRSECHMRQAACQQQKFIVIAFRGPCDSCSNIACLDEQQCDESICSCPSSCPNATENSMVCGTDGILYPSKCHLKMAICHSGSEISLQNLNNCKQALRKIDASCQAKNDMGAICGFCSHGEAYNWTCFIDLAPFRLHNFADECSCNRVGSYSNICDQHGQCRCLPGVSGKKCDHCASGFWGLHLIAKGALGCQPCGCSVFGSSRFDCEQSSGRCQCKSDSYGIKCDACDPDSILTSSGCLKKTEFHAPKDCSELRCHHGAVCVIASSGMPICKCSKQCSLNHLGIIAEMTICGSDGNTYDNICELQQFACLHQLDLVPSTLGICSQDGNNEMQRRRERKLDTTPILGNLCVDDTDCHVFNTYCGQVNFLELKNCKCKEGFFPSKDMMQCIQEKNNSNTNSWLLDGSSGMQIIIRKSLNRLFSIQMQVQTYNTSGVLLYSGLNKMNDFILLLLSNFKLIFSFSLNSEIFVMEWKSLLDINHSYIVTLTFSYNQISLIVDDFAPVVFKLPPAVISHPLKFDTPVYLGYTPVLLLRSHSMQTALNNFTGCLSNIFINGREISTTDIRFLGDIGKIAILDWVATNLVYIRGVTILNMVSQNDTKESSNPRRIVGGAEVRILEYIIARNFLSAHCSQNICVKSCLNGNSCLLDAKTDDKPLCQCIQHFNGQLCEQQICRSSEICGDNSSNTKMMSEEQLNMKLNHTVPLFVGDGFLSEKLMMDVKEKLEIEIWLKAMNPDGLVFYWTNLDATTGQYTDGYFIALVLIFSQPHFFWNFGSGIIYSRSTASVLNDQFHSIHFEKYFRNGSLQVNDEQSDIRISQIGYSPNSTVIFIGGVPNKTILPSAVPELGIPFRGAIQRLTINGHRFSELFKEFQRIGRIMQYDDVPCSNIKSGNRNCLWNLNKYGCRCLNEYQPLEYIQQDEKAGADPNDSLLLDGRNEYALVKTMVSKRRSKILTDYQFMIKTNKSEGLIWWESKRHMIRSNYIAIFVLAGRLGFAINLGSSPKVKVIGSNTIVNDNRWHSVAFLREKRKSLLIVDNEKITYISPSRTAELMTDGIIWIGNYCKGLDELSVAGGKKKIPRSFPVKIPYKGCLRNLRISSQVINIRREFSLNKTYRRCEN</sequence>
<dbReference type="SUPFAM" id="SSF49899">
    <property type="entry name" value="Concanavalin A-like lectins/glucanases"/>
    <property type="match status" value="3"/>
</dbReference>
<dbReference type="CDD" id="cd00110">
    <property type="entry name" value="LamG"/>
    <property type="match status" value="3"/>
</dbReference>
<dbReference type="InterPro" id="IPR003645">
    <property type="entry name" value="Fol_N"/>
</dbReference>
<dbReference type="GO" id="GO:0043236">
    <property type="term" value="F:laminin binding"/>
    <property type="evidence" value="ECO:0007669"/>
    <property type="project" value="InterPro"/>
</dbReference>
<keyword evidence="9" id="KW-0424">Laminin EGF-like domain</keyword>
<evidence type="ECO:0000259" key="15">
    <source>
        <dbReference type="PROSITE" id="PS51465"/>
    </source>
</evidence>
<dbReference type="FunFam" id="3.30.60.30:FF:000024">
    <property type="entry name" value="Transmembrane agrin"/>
    <property type="match status" value="1"/>
</dbReference>
<evidence type="ECO:0000259" key="14">
    <source>
        <dbReference type="PROSITE" id="PS51121"/>
    </source>
</evidence>
<evidence type="ECO:0000313" key="17">
    <source>
        <dbReference type="Proteomes" id="UP000278627"/>
    </source>
</evidence>
<evidence type="ECO:0000256" key="1">
    <source>
        <dbReference type="ARBA" id="ARBA00004613"/>
    </source>
</evidence>
<feature type="domain" description="Kazal-like" evidence="15">
    <location>
        <begin position="824"/>
        <end position="877"/>
    </location>
</feature>
<dbReference type="STRING" id="6280.A0A0N4TIB4"/>
<dbReference type="SMART" id="SM00280">
    <property type="entry name" value="KAZAL"/>
    <property type="match status" value="8"/>
</dbReference>
<reference evidence="16 17" key="2">
    <citation type="submission" date="2018-11" db="EMBL/GenBank/DDBJ databases">
        <authorList>
            <consortium name="Pathogen Informatics"/>
        </authorList>
    </citation>
    <scope>NUCLEOTIDE SEQUENCE [LARGE SCALE GENOMIC DNA]</scope>
</reference>
<proteinExistence type="predicted"/>
<feature type="domain" description="Kazal-like" evidence="15">
    <location>
        <begin position="524"/>
        <end position="579"/>
    </location>
</feature>
<dbReference type="SUPFAM" id="SSF100895">
    <property type="entry name" value="Kazal-type serine protease inhibitors"/>
    <property type="match status" value="8"/>
</dbReference>
<dbReference type="PROSITE" id="PS51121">
    <property type="entry name" value="NTA"/>
    <property type="match status" value="1"/>
</dbReference>
<evidence type="ECO:0000259" key="13">
    <source>
        <dbReference type="PROSITE" id="PS50027"/>
    </source>
</evidence>
<dbReference type="Pfam" id="PF00053">
    <property type="entry name" value="EGF_laminin"/>
    <property type="match status" value="2"/>
</dbReference>
<feature type="disulfide bond" evidence="8">
    <location>
        <begin position="1210"/>
        <end position="1219"/>
    </location>
</feature>
<feature type="disulfide bond" evidence="9">
    <location>
        <begin position="694"/>
        <end position="706"/>
    </location>
</feature>
<keyword evidence="3 10" id="KW-0732">Signal</keyword>
<dbReference type="PROSITE" id="PS50026">
    <property type="entry name" value="EGF_3"/>
    <property type="match status" value="1"/>
</dbReference>
<dbReference type="PROSITE" id="PS01248">
    <property type="entry name" value="EGF_LAM_1"/>
    <property type="match status" value="1"/>
</dbReference>
<dbReference type="GO" id="GO:0030154">
    <property type="term" value="P:cell differentiation"/>
    <property type="evidence" value="ECO:0007669"/>
    <property type="project" value="UniProtKB-KW"/>
</dbReference>
<feature type="domain" description="Kazal-like" evidence="15">
    <location>
        <begin position="154"/>
        <end position="212"/>
    </location>
</feature>
<evidence type="ECO:0000256" key="7">
    <source>
        <dbReference type="ARBA" id="ARBA00023180"/>
    </source>
</evidence>
<keyword evidence="8" id="KW-0245">EGF-like domain</keyword>
<dbReference type="PROSITE" id="PS00022">
    <property type="entry name" value="EGF_1"/>
    <property type="match status" value="1"/>
</dbReference>
<dbReference type="InterPro" id="IPR002350">
    <property type="entry name" value="Kazal_dom"/>
</dbReference>
<keyword evidence="5" id="KW-0221">Differentiation</keyword>
<feature type="signal peptide" evidence="10">
    <location>
        <begin position="1"/>
        <end position="21"/>
    </location>
</feature>
<dbReference type="SUPFAM" id="SSF50242">
    <property type="entry name" value="TIMP-like"/>
    <property type="match status" value="1"/>
</dbReference>
<evidence type="ECO:0000256" key="2">
    <source>
        <dbReference type="ARBA" id="ARBA00022525"/>
    </source>
</evidence>
<feature type="disulfide bond" evidence="8">
    <location>
        <begin position="1186"/>
        <end position="1196"/>
    </location>
</feature>
<evidence type="ECO:0000259" key="11">
    <source>
        <dbReference type="PROSITE" id="PS50025"/>
    </source>
</evidence>
<name>A0A0N4TIB4_BRUPA</name>
<dbReference type="InterPro" id="IPR001791">
    <property type="entry name" value="Laminin_G"/>
</dbReference>
<dbReference type="SMART" id="SM00180">
    <property type="entry name" value="EGF_Lam"/>
    <property type="match status" value="2"/>
</dbReference>
<dbReference type="SMART" id="SM00282">
    <property type="entry name" value="LamG"/>
    <property type="match status" value="3"/>
</dbReference>
<dbReference type="Proteomes" id="UP000278627">
    <property type="component" value="Unassembled WGS sequence"/>
</dbReference>
<keyword evidence="2" id="KW-0964">Secreted</keyword>
<keyword evidence="4" id="KW-0677">Repeat</keyword>
<dbReference type="SMART" id="SM00181">
    <property type="entry name" value="EGF"/>
    <property type="match status" value="5"/>
</dbReference>
<dbReference type="GO" id="GO:0005576">
    <property type="term" value="C:extracellular region"/>
    <property type="evidence" value="ECO:0007669"/>
    <property type="project" value="UniProtKB-SubCell"/>
</dbReference>
<dbReference type="FunFam" id="3.30.60.30:FF:000040">
    <property type="entry name" value="Agrin, putative"/>
    <property type="match status" value="1"/>
</dbReference>
<dbReference type="PROSITE" id="PS50027">
    <property type="entry name" value="EGF_LAM_2"/>
    <property type="match status" value="1"/>
</dbReference>
<dbReference type="CDD" id="cd00104">
    <property type="entry name" value="KAZAL_FS"/>
    <property type="match status" value="6"/>
</dbReference>
<dbReference type="PANTHER" id="PTHR10913">
    <property type="entry name" value="FOLLISTATIN-RELATED"/>
    <property type="match status" value="1"/>
</dbReference>
<dbReference type="InterPro" id="IPR036058">
    <property type="entry name" value="Kazal_dom_sf"/>
</dbReference>
<feature type="domain" description="NtA" evidence="14">
    <location>
        <begin position="28"/>
        <end position="148"/>
    </location>
</feature>
<evidence type="ECO:0000256" key="3">
    <source>
        <dbReference type="ARBA" id="ARBA00022729"/>
    </source>
</evidence>
<evidence type="ECO:0000313" key="18">
    <source>
        <dbReference type="WBParaSite" id="BPAG_0000796401-mRNA-1"/>
    </source>
</evidence>
<evidence type="ECO:0000256" key="6">
    <source>
        <dbReference type="ARBA" id="ARBA00023157"/>
    </source>
</evidence>
<dbReference type="PROSITE" id="PS51465">
    <property type="entry name" value="KAZAL_2"/>
    <property type="match status" value="8"/>
</dbReference>
<dbReference type="InterPro" id="IPR002049">
    <property type="entry name" value="LE_dom"/>
</dbReference>
<dbReference type="PANTHER" id="PTHR10913:SF78">
    <property type="entry name" value="AGRIN"/>
    <property type="match status" value="1"/>
</dbReference>
<dbReference type="FunFam" id="2.10.25.10:FF:000094">
    <property type="entry name" value="Laminin subunit alpha-2"/>
    <property type="match status" value="1"/>
</dbReference>
<dbReference type="GO" id="GO:0043113">
    <property type="term" value="P:receptor clustering"/>
    <property type="evidence" value="ECO:0007669"/>
    <property type="project" value="InterPro"/>
</dbReference>
<dbReference type="Gene3D" id="2.40.50.120">
    <property type="match status" value="1"/>
</dbReference>
<feature type="domain" description="Kazal-like" evidence="15">
    <location>
        <begin position="592"/>
        <end position="646"/>
    </location>
</feature>
<protein>
    <submittedName>
        <fullName evidence="18">Agrin</fullName>
    </submittedName>
</protein>
<evidence type="ECO:0000256" key="4">
    <source>
        <dbReference type="ARBA" id="ARBA00022737"/>
    </source>
</evidence>
<evidence type="ECO:0000259" key="12">
    <source>
        <dbReference type="PROSITE" id="PS50026"/>
    </source>
</evidence>
<dbReference type="Pfam" id="PF03146">
    <property type="entry name" value="NtA"/>
    <property type="match status" value="1"/>
</dbReference>
<keyword evidence="7" id="KW-0325">Glycoprotein</keyword>
<dbReference type="GO" id="GO:0005886">
    <property type="term" value="C:plasma membrane"/>
    <property type="evidence" value="ECO:0007669"/>
    <property type="project" value="GOC"/>
</dbReference>
<dbReference type="Pfam" id="PF02210">
    <property type="entry name" value="Laminin_G_2"/>
    <property type="match status" value="3"/>
</dbReference>
<reference evidence="18" key="1">
    <citation type="submission" date="2016-04" db="UniProtKB">
        <authorList>
            <consortium name="WormBaseParasite"/>
        </authorList>
    </citation>
    <scope>IDENTIFICATION</scope>
</reference>
<dbReference type="PROSITE" id="PS50025">
    <property type="entry name" value="LAM_G_DOMAIN"/>
    <property type="match status" value="3"/>
</dbReference>
<feature type="domain" description="EGF-like" evidence="12">
    <location>
        <begin position="1182"/>
        <end position="1220"/>
    </location>
</feature>
<dbReference type="Gene3D" id="2.60.120.200">
    <property type="match status" value="3"/>
</dbReference>
<dbReference type="Pfam" id="PF07648">
    <property type="entry name" value="Kazal_2"/>
    <property type="match status" value="8"/>
</dbReference>
<feature type="domain" description="Laminin G" evidence="11">
    <location>
        <begin position="949"/>
        <end position="1129"/>
    </location>
</feature>
<dbReference type="InterPro" id="IPR004850">
    <property type="entry name" value="NtA_dom"/>
</dbReference>
<evidence type="ECO:0000313" key="16">
    <source>
        <dbReference type="EMBL" id="VDN89112.1"/>
    </source>
</evidence>
<keyword evidence="6 8" id="KW-1015">Disulfide bond</keyword>
<feature type="domain" description="Kazal-like" evidence="15">
    <location>
        <begin position="242"/>
        <end position="294"/>
    </location>
</feature>
<feature type="domain" description="Laminin EGF-like" evidence="13">
    <location>
        <begin position="694"/>
        <end position="745"/>
    </location>
</feature>
<keyword evidence="17" id="KW-1185">Reference proteome</keyword>
<feature type="domain" description="Kazal-like" evidence="15">
    <location>
        <begin position="455"/>
        <end position="508"/>
    </location>
</feature>
<dbReference type="CDD" id="cd00055">
    <property type="entry name" value="EGF_Lam"/>
    <property type="match status" value="2"/>
</dbReference>
<dbReference type="EMBL" id="UZAD01013129">
    <property type="protein sequence ID" value="VDN89112.1"/>
    <property type="molecule type" value="Genomic_DNA"/>
</dbReference>
<organism evidence="18">
    <name type="scientific">Brugia pahangi</name>
    <name type="common">Filarial nematode worm</name>
    <dbReference type="NCBI Taxonomy" id="6280"/>
    <lineage>
        <taxon>Eukaryota</taxon>
        <taxon>Metazoa</taxon>
        <taxon>Ecdysozoa</taxon>
        <taxon>Nematoda</taxon>
        <taxon>Chromadorea</taxon>
        <taxon>Rhabditida</taxon>
        <taxon>Spirurina</taxon>
        <taxon>Spiruromorpha</taxon>
        <taxon>Filarioidea</taxon>
        <taxon>Onchocercidae</taxon>
        <taxon>Brugia</taxon>
    </lineage>
</organism>
<dbReference type="InterPro" id="IPR050653">
    <property type="entry name" value="Prot_Inhib_GrowthFact_Antg"/>
</dbReference>